<organism evidence="2 3">
    <name type="scientific">Thalassotalea profundi</name>
    <dbReference type="NCBI Taxonomy" id="2036687"/>
    <lineage>
        <taxon>Bacteria</taxon>
        <taxon>Pseudomonadati</taxon>
        <taxon>Pseudomonadota</taxon>
        <taxon>Gammaproteobacteria</taxon>
        <taxon>Alteromonadales</taxon>
        <taxon>Colwelliaceae</taxon>
        <taxon>Thalassotalea</taxon>
    </lineage>
</organism>
<sequence>MKYCFMVLILLNMGCSESPYTATTDQVKTNNALQINEKGLLHEMSYYDAPLIKNVNNYAKWLAQDLFSNLDFPDNNAVFVVADFALLDSSLDKTNHFGRQLTEALMHEVNRTGFSVIDVKATGFIRVNENGDVFFHSEDYQELSDKAPATNILTGTLTKHKGGYLVNARVISVESNALLTSAQAFIPYEVVDAVLLENNESETASPNIQLKAYSEK</sequence>
<reference evidence="3" key="1">
    <citation type="journal article" date="2019" name="Int. J. Syst. Evol. Microbiol.">
        <title>The Global Catalogue of Microorganisms (GCM) 10K type strain sequencing project: providing services to taxonomists for standard genome sequencing and annotation.</title>
        <authorList>
            <consortium name="The Broad Institute Genomics Platform"/>
            <consortium name="The Broad Institute Genome Sequencing Center for Infectious Disease"/>
            <person name="Wu L."/>
            <person name="Ma J."/>
        </authorList>
    </citation>
    <scope>NUCLEOTIDE SEQUENCE [LARGE SCALE GENOMIC DNA]</scope>
    <source>
        <strain evidence="3">CGMCC 1.15922</strain>
    </source>
</reference>
<dbReference type="Pfam" id="PF17680">
    <property type="entry name" value="FlgO"/>
    <property type="match status" value="1"/>
</dbReference>
<dbReference type="Proteomes" id="UP000626370">
    <property type="component" value="Unassembled WGS sequence"/>
</dbReference>
<name>A0ABQ3J271_9GAMM</name>
<accession>A0ABQ3J271</accession>
<evidence type="ECO:0000313" key="3">
    <source>
        <dbReference type="Proteomes" id="UP000626370"/>
    </source>
</evidence>
<dbReference type="EMBL" id="BNAH01000015">
    <property type="protein sequence ID" value="GHF00275.1"/>
    <property type="molecule type" value="Genomic_DNA"/>
</dbReference>
<dbReference type="InterPro" id="IPR041215">
    <property type="entry name" value="FlgO_dom"/>
</dbReference>
<dbReference type="RefSeq" id="WP_189379289.1">
    <property type="nucleotide sequence ID" value="NZ_BNAH01000015.1"/>
</dbReference>
<keyword evidence="3" id="KW-1185">Reference proteome</keyword>
<evidence type="ECO:0000313" key="2">
    <source>
        <dbReference type="EMBL" id="GHF00275.1"/>
    </source>
</evidence>
<evidence type="ECO:0000259" key="1">
    <source>
        <dbReference type="Pfam" id="PF17680"/>
    </source>
</evidence>
<feature type="domain" description="FlgO" evidence="1">
    <location>
        <begin position="61"/>
        <end position="190"/>
    </location>
</feature>
<protein>
    <recommendedName>
        <fullName evidence="1">FlgO domain-containing protein</fullName>
    </recommendedName>
</protein>
<gene>
    <name evidence="2" type="ORF">GCM10011501_32230</name>
</gene>
<comment type="caution">
    <text evidence="2">The sequence shown here is derived from an EMBL/GenBank/DDBJ whole genome shotgun (WGS) entry which is preliminary data.</text>
</comment>
<proteinExistence type="predicted"/>